<dbReference type="Pfam" id="PF00534">
    <property type="entry name" value="Glycos_transf_1"/>
    <property type="match status" value="1"/>
</dbReference>
<sequence length="358" mass="40191">MKICFLSNAQNYHTIKWATWFSSHGHEVSVISFVDAKISGVRVYYVGNSANPEGSDANKIAYLTHRKKIKEYIEQINPDIINAHYATSYGTAMALTGIHPYILSVWGSDIYDFPNHGFLQKLILKYSLKKADYLFSTSKAMASEGGKYTKKHFEITPFGVDMDLFSPAKRTRHDDKFVIGTVKSLSPKYGIDTLLKAAALVYKEHPEYNLEVRIAGKGPAEKELKGLAKQLGIDNIVCWLGFISQEDAAREWANMDIGVVSSSSESFGVSAVECQACGIPVIITDVPGLKEATKPGKTSVVIPRNDYYALAKKIVELHDDYNKKVLLGKQARKFVMEEYELNKCFEKINFIFQKMQKI</sequence>
<evidence type="ECO:0000259" key="2">
    <source>
        <dbReference type="Pfam" id="PF13477"/>
    </source>
</evidence>
<dbReference type="PANTHER" id="PTHR45947">
    <property type="entry name" value="SULFOQUINOVOSYL TRANSFERASE SQD2"/>
    <property type="match status" value="1"/>
</dbReference>
<dbReference type="InterPro" id="IPR001296">
    <property type="entry name" value="Glyco_trans_1"/>
</dbReference>
<accession>A0A7X2NGC3</accession>
<dbReference type="GO" id="GO:0016757">
    <property type="term" value="F:glycosyltransferase activity"/>
    <property type="evidence" value="ECO:0007669"/>
    <property type="project" value="InterPro"/>
</dbReference>
<dbReference type="Pfam" id="PF13477">
    <property type="entry name" value="Glyco_trans_4_2"/>
    <property type="match status" value="1"/>
</dbReference>
<name>A0A7X2NGC3_9FIRM</name>
<dbReference type="Gene3D" id="3.40.50.2000">
    <property type="entry name" value="Glycogen Phosphorylase B"/>
    <property type="match status" value="2"/>
</dbReference>
<gene>
    <name evidence="3" type="ORF">FYJ52_06875</name>
</gene>
<keyword evidence="4" id="KW-1185">Reference proteome</keyword>
<dbReference type="PANTHER" id="PTHR45947:SF3">
    <property type="entry name" value="SULFOQUINOVOSYL TRANSFERASE SQD2"/>
    <property type="match status" value="1"/>
</dbReference>
<dbReference type="EMBL" id="VUMO01000008">
    <property type="protein sequence ID" value="MSS20119.1"/>
    <property type="molecule type" value="Genomic_DNA"/>
</dbReference>
<dbReference type="AlphaFoldDB" id="A0A7X2NGC3"/>
<proteinExistence type="predicted"/>
<evidence type="ECO:0000259" key="1">
    <source>
        <dbReference type="Pfam" id="PF00534"/>
    </source>
</evidence>
<dbReference type="Proteomes" id="UP000461754">
    <property type="component" value="Unassembled WGS sequence"/>
</dbReference>
<dbReference type="RefSeq" id="WP_154576499.1">
    <property type="nucleotide sequence ID" value="NZ_VUMO01000008.1"/>
</dbReference>
<protein>
    <submittedName>
        <fullName evidence="3">Glycosyltransferase family 4 protein</fullName>
    </submittedName>
</protein>
<comment type="caution">
    <text evidence="3">The sequence shown here is derived from an EMBL/GenBank/DDBJ whole genome shotgun (WGS) entry which is preliminary data.</text>
</comment>
<dbReference type="SUPFAM" id="SSF53756">
    <property type="entry name" value="UDP-Glycosyltransferase/glycogen phosphorylase"/>
    <property type="match status" value="1"/>
</dbReference>
<evidence type="ECO:0000313" key="4">
    <source>
        <dbReference type="Proteomes" id="UP000461754"/>
    </source>
</evidence>
<keyword evidence="3" id="KW-0808">Transferase</keyword>
<reference evidence="3 4" key="1">
    <citation type="submission" date="2019-08" db="EMBL/GenBank/DDBJ databases">
        <title>In-depth cultivation of the pig gut microbiome towards novel bacterial diversity and tailored functional studies.</title>
        <authorList>
            <person name="Wylensek D."/>
            <person name="Hitch T.C.A."/>
            <person name="Clavel T."/>
        </authorList>
    </citation>
    <scope>NUCLEOTIDE SEQUENCE [LARGE SCALE GENOMIC DNA]</scope>
    <source>
        <strain evidence="3 4">RF-744-FAT-4</strain>
    </source>
</reference>
<organism evidence="3 4">
    <name type="scientific">Pseudoramibacter porci</name>
    <dbReference type="NCBI Taxonomy" id="2606631"/>
    <lineage>
        <taxon>Bacteria</taxon>
        <taxon>Bacillati</taxon>
        <taxon>Bacillota</taxon>
        <taxon>Clostridia</taxon>
        <taxon>Eubacteriales</taxon>
        <taxon>Eubacteriaceae</taxon>
        <taxon>Pseudoramibacter</taxon>
    </lineage>
</organism>
<dbReference type="InterPro" id="IPR050194">
    <property type="entry name" value="Glycosyltransferase_grp1"/>
</dbReference>
<feature type="domain" description="Glycosyltransferase subfamily 4-like N-terminal" evidence="2">
    <location>
        <begin position="2"/>
        <end position="138"/>
    </location>
</feature>
<evidence type="ECO:0000313" key="3">
    <source>
        <dbReference type="EMBL" id="MSS20119.1"/>
    </source>
</evidence>
<dbReference type="InterPro" id="IPR028098">
    <property type="entry name" value="Glyco_trans_4-like_N"/>
</dbReference>
<feature type="domain" description="Glycosyl transferase family 1" evidence="1">
    <location>
        <begin position="168"/>
        <end position="333"/>
    </location>
</feature>